<dbReference type="PROSITE" id="PS51257">
    <property type="entry name" value="PROKAR_LIPOPROTEIN"/>
    <property type="match status" value="1"/>
</dbReference>
<dbReference type="InterPro" id="IPR011042">
    <property type="entry name" value="6-blade_b-propeller_TolB-like"/>
</dbReference>
<dbReference type="Proteomes" id="UP000647133">
    <property type="component" value="Unassembled WGS sequence"/>
</dbReference>
<dbReference type="SUPFAM" id="SSF63829">
    <property type="entry name" value="Calcium-dependent phosphotriesterase"/>
    <property type="match status" value="1"/>
</dbReference>
<dbReference type="InterPro" id="IPR013658">
    <property type="entry name" value="SGL"/>
</dbReference>
<evidence type="ECO:0000313" key="3">
    <source>
        <dbReference type="EMBL" id="MBD8490854.1"/>
    </source>
</evidence>
<dbReference type="EMBL" id="JACYTQ010000008">
    <property type="protein sequence ID" value="MBD8490854.1"/>
    <property type="molecule type" value="Genomic_DNA"/>
</dbReference>
<sequence>MKYLLHTYLFWGLVSCAAPQESSTKSDEANPSQTDRKADRFSIEIMDKAAAGIIDSTASIQVMASGFIWTEGPLWIEEGQYLLFSDIPQNKIFKMSAKGDTSTYLLHSGFAGEGFYSNEPGSNALLLNDRDELVLMQHGERRVAKMKTGLDAPKASFESLADNYQGQRLNSPNDGVYDAAGNLYFTDPPYGLPPQYAGKELNFQGIYCLKNTGELVLLDSLSRPNGIGLSPDGQKLYVANSDEKHAVWYQYDVVEAGKVNNKKLFYEVTDLIQSGGGNGLPDGLEVSREGFVFATGPGGLWIFSPEGKALARIHTGQLTSNIAFTPDQKQIYLTAHQDILRVDLK</sequence>
<dbReference type="InterPro" id="IPR005511">
    <property type="entry name" value="SMP-30"/>
</dbReference>
<keyword evidence="4" id="KW-1185">Reference proteome</keyword>
<dbReference type="Pfam" id="PF08450">
    <property type="entry name" value="SGL"/>
    <property type="match status" value="1"/>
</dbReference>
<evidence type="ECO:0000259" key="2">
    <source>
        <dbReference type="Pfam" id="PF08450"/>
    </source>
</evidence>
<feature type="domain" description="SMP-30/Gluconolactonase/LRE-like region" evidence="2">
    <location>
        <begin position="69"/>
        <end position="336"/>
    </location>
</feature>
<dbReference type="RefSeq" id="WP_192011722.1">
    <property type="nucleotide sequence ID" value="NZ_JACYTQ010000008.1"/>
</dbReference>
<evidence type="ECO:0000256" key="1">
    <source>
        <dbReference type="ARBA" id="ARBA00022801"/>
    </source>
</evidence>
<keyword evidence="1" id="KW-0378">Hydrolase</keyword>
<gene>
    <name evidence="3" type="ORF">IFO69_19030</name>
</gene>
<protein>
    <submittedName>
        <fullName evidence="3">SMP-30/gluconolactonase/LRE family protein</fullName>
    </submittedName>
</protein>
<comment type="caution">
    <text evidence="3">The sequence shown here is derived from an EMBL/GenBank/DDBJ whole genome shotgun (WGS) entry which is preliminary data.</text>
</comment>
<organism evidence="3 4">
    <name type="scientific">Echinicola arenosa</name>
    <dbReference type="NCBI Taxonomy" id="2774144"/>
    <lineage>
        <taxon>Bacteria</taxon>
        <taxon>Pseudomonadati</taxon>
        <taxon>Bacteroidota</taxon>
        <taxon>Cytophagia</taxon>
        <taxon>Cytophagales</taxon>
        <taxon>Cyclobacteriaceae</taxon>
        <taxon>Echinicola</taxon>
    </lineage>
</organism>
<name>A0ABR9AQK3_9BACT</name>
<dbReference type="PANTHER" id="PTHR47572">
    <property type="entry name" value="LIPOPROTEIN-RELATED"/>
    <property type="match status" value="1"/>
</dbReference>
<dbReference type="PANTHER" id="PTHR47572:SF4">
    <property type="entry name" value="LACTONASE DRP35"/>
    <property type="match status" value="1"/>
</dbReference>
<dbReference type="InterPro" id="IPR051262">
    <property type="entry name" value="SMP-30/CGR1_Lactonase"/>
</dbReference>
<proteinExistence type="predicted"/>
<dbReference type="PRINTS" id="PR01790">
    <property type="entry name" value="SMP30FAMILY"/>
</dbReference>
<evidence type="ECO:0000313" key="4">
    <source>
        <dbReference type="Proteomes" id="UP000647133"/>
    </source>
</evidence>
<reference evidence="3 4" key="1">
    <citation type="submission" date="2020-09" db="EMBL/GenBank/DDBJ databases">
        <title>Echinicola sp. CAU 1574 isolated from sand of Sido Beach.</title>
        <authorList>
            <person name="Kim W."/>
        </authorList>
    </citation>
    <scope>NUCLEOTIDE SEQUENCE [LARGE SCALE GENOMIC DNA]</scope>
    <source>
        <strain evidence="3 4">CAU 1574</strain>
    </source>
</reference>
<dbReference type="Gene3D" id="2.120.10.30">
    <property type="entry name" value="TolB, C-terminal domain"/>
    <property type="match status" value="1"/>
</dbReference>
<accession>A0ABR9AQK3</accession>